<dbReference type="SUPFAM" id="SSF50037">
    <property type="entry name" value="C-terminal domain of transcriptional repressors"/>
    <property type="match status" value="1"/>
</dbReference>
<organism evidence="3 5">
    <name type="scientific">Eubacterium ramulus</name>
    <dbReference type="NCBI Taxonomy" id="39490"/>
    <lineage>
        <taxon>Bacteria</taxon>
        <taxon>Bacillati</taxon>
        <taxon>Bacillota</taxon>
        <taxon>Clostridia</taxon>
        <taxon>Eubacteriales</taxon>
        <taxon>Eubacteriaceae</taxon>
        <taxon>Eubacterium</taxon>
    </lineage>
</organism>
<protein>
    <submittedName>
        <fullName evidence="3">FeoA domain</fullName>
    </submittedName>
    <submittedName>
        <fullName evidence="4">Ferrous iron transport protein A</fullName>
    </submittedName>
</protein>
<dbReference type="STRING" id="39490.ERS852448_02052"/>
<evidence type="ECO:0000259" key="2">
    <source>
        <dbReference type="SMART" id="SM00899"/>
    </source>
</evidence>
<keyword evidence="1" id="KW-0408">Iron</keyword>
<dbReference type="InterPro" id="IPR053184">
    <property type="entry name" value="FeoA-like"/>
</dbReference>
<evidence type="ECO:0000313" key="6">
    <source>
        <dbReference type="Proteomes" id="UP000431304"/>
    </source>
</evidence>
<name>A0A173UH50_EUBRA</name>
<evidence type="ECO:0000313" key="5">
    <source>
        <dbReference type="Proteomes" id="UP000095492"/>
    </source>
</evidence>
<dbReference type="OrthoDB" id="5984at2"/>
<dbReference type="GeneID" id="42787747"/>
<dbReference type="GO" id="GO:0046914">
    <property type="term" value="F:transition metal ion binding"/>
    <property type="evidence" value="ECO:0007669"/>
    <property type="project" value="InterPro"/>
</dbReference>
<dbReference type="AlphaFoldDB" id="A0A173UH50"/>
<evidence type="ECO:0000256" key="1">
    <source>
        <dbReference type="ARBA" id="ARBA00023004"/>
    </source>
</evidence>
<evidence type="ECO:0000313" key="3">
    <source>
        <dbReference type="EMBL" id="CUN14179.1"/>
    </source>
</evidence>
<dbReference type="Proteomes" id="UP000095492">
    <property type="component" value="Unassembled WGS sequence"/>
</dbReference>
<evidence type="ECO:0000313" key="4">
    <source>
        <dbReference type="EMBL" id="MSD14895.1"/>
    </source>
</evidence>
<proteinExistence type="predicted"/>
<reference evidence="3 5" key="1">
    <citation type="submission" date="2015-09" db="EMBL/GenBank/DDBJ databases">
        <authorList>
            <consortium name="Pathogen Informatics"/>
        </authorList>
    </citation>
    <scope>NUCLEOTIDE SEQUENCE [LARGE SCALE GENOMIC DNA]</scope>
    <source>
        <strain evidence="3 5">2789STDY5608891</strain>
    </source>
</reference>
<dbReference type="InterPro" id="IPR008988">
    <property type="entry name" value="Transcriptional_repressor_C"/>
</dbReference>
<dbReference type="RefSeq" id="WP_021740427.1">
    <property type="nucleotide sequence ID" value="NZ_CABKSU010000112.1"/>
</dbReference>
<dbReference type="Proteomes" id="UP000431304">
    <property type="component" value="Unassembled WGS sequence"/>
</dbReference>
<sequence>MMPLAMAKSGETVVIRKITGKDSIRQHLAELGLVVDESVTVVSELGGNIILQVKDSRIALDRSMATRIMV</sequence>
<gene>
    <name evidence="3" type="ORF">ERS852448_02052</name>
    <name evidence="4" type="ORF">GKE72_02170</name>
</gene>
<accession>A0A173UH50</accession>
<dbReference type="PANTHER" id="PTHR43151">
    <property type="entry name" value="FEOA FAMILY PROTEIN"/>
    <property type="match status" value="1"/>
</dbReference>
<dbReference type="PANTHER" id="PTHR43151:SF1">
    <property type="entry name" value="SSR2333 PROTEIN"/>
    <property type="match status" value="1"/>
</dbReference>
<feature type="domain" description="Ferrous iron transporter FeoA-like" evidence="2">
    <location>
        <begin position="2"/>
        <end position="70"/>
    </location>
</feature>
<dbReference type="SMART" id="SM00899">
    <property type="entry name" value="FeoA"/>
    <property type="match status" value="1"/>
</dbReference>
<dbReference type="EMBL" id="WKRA01000002">
    <property type="protein sequence ID" value="MSD14895.1"/>
    <property type="molecule type" value="Genomic_DNA"/>
</dbReference>
<reference evidence="4 6" key="2">
    <citation type="journal article" date="2019" name="Nat. Med.">
        <title>A library of human gut bacterial isolates paired with longitudinal multiomics data enables mechanistic microbiome research.</title>
        <authorList>
            <person name="Poyet M."/>
            <person name="Groussin M."/>
            <person name="Gibbons S.M."/>
            <person name="Avila-Pacheco J."/>
            <person name="Jiang X."/>
            <person name="Kearney S.M."/>
            <person name="Perrotta A.R."/>
            <person name="Berdy B."/>
            <person name="Zhao S."/>
            <person name="Lieberman T.D."/>
            <person name="Swanson P.K."/>
            <person name="Smith M."/>
            <person name="Roesemann S."/>
            <person name="Alexander J.E."/>
            <person name="Rich S.A."/>
            <person name="Livny J."/>
            <person name="Vlamakis H."/>
            <person name="Clish C."/>
            <person name="Bullock K."/>
            <person name="Deik A."/>
            <person name="Scott J."/>
            <person name="Pierce K.A."/>
            <person name="Xavier R.J."/>
            <person name="Alm E.J."/>
        </authorList>
    </citation>
    <scope>NUCLEOTIDE SEQUENCE [LARGE SCALE GENOMIC DNA]</scope>
    <source>
        <strain evidence="4 6">BIOML-A3</strain>
    </source>
</reference>
<dbReference type="InterPro" id="IPR007167">
    <property type="entry name" value="Fe-transptr_FeoA-like"/>
</dbReference>
<dbReference type="Gene3D" id="2.30.30.90">
    <property type="match status" value="1"/>
</dbReference>
<dbReference type="EMBL" id="CYYA01000014">
    <property type="protein sequence ID" value="CUN14179.1"/>
    <property type="molecule type" value="Genomic_DNA"/>
</dbReference>
<dbReference type="InterPro" id="IPR038157">
    <property type="entry name" value="FeoA_core_dom"/>
</dbReference>
<dbReference type="Pfam" id="PF04023">
    <property type="entry name" value="FeoA"/>
    <property type="match status" value="1"/>
</dbReference>